<proteinExistence type="predicted"/>
<evidence type="ECO:0000313" key="2">
    <source>
        <dbReference type="EMBL" id="PSJ60116.1"/>
    </source>
</evidence>
<dbReference type="AlphaFoldDB" id="A0A2P7SCB4"/>
<dbReference type="SUPFAM" id="SSF143011">
    <property type="entry name" value="RelE-like"/>
    <property type="match status" value="1"/>
</dbReference>
<evidence type="ECO:0000256" key="1">
    <source>
        <dbReference type="ARBA" id="ARBA00022649"/>
    </source>
</evidence>
<evidence type="ECO:0000313" key="3">
    <source>
        <dbReference type="Proteomes" id="UP000241229"/>
    </source>
</evidence>
<comment type="caution">
    <text evidence="2">The sequence shown here is derived from an EMBL/GenBank/DDBJ whole genome shotgun (WGS) entry which is preliminary data.</text>
</comment>
<accession>A0A2P7SCB4</accession>
<name>A0A2P7SCB4_9HYPH</name>
<dbReference type="InterPro" id="IPR035093">
    <property type="entry name" value="RelE/ParE_toxin_dom_sf"/>
</dbReference>
<dbReference type="InterPro" id="IPR007712">
    <property type="entry name" value="RelE/ParE_toxin"/>
</dbReference>
<dbReference type="EMBL" id="PXYK01000010">
    <property type="protein sequence ID" value="PSJ60116.1"/>
    <property type="molecule type" value="Genomic_DNA"/>
</dbReference>
<dbReference type="Pfam" id="PF05016">
    <property type="entry name" value="ParE_toxin"/>
    <property type="match status" value="1"/>
</dbReference>
<protein>
    <submittedName>
        <fullName evidence="2">Cytotoxic translational repressor of toxin-antitoxin stability system</fullName>
    </submittedName>
</protein>
<organism evidence="2 3">
    <name type="scientific">Kumtagia ephedrae</name>
    <dbReference type="NCBI Taxonomy" id="2116701"/>
    <lineage>
        <taxon>Bacteria</taxon>
        <taxon>Pseudomonadati</taxon>
        <taxon>Pseudomonadota</taxon>
        <taxon>Alphaproteobacteria</taxon>
        <taxon>Hyphomicrobiales</taxon>
        <taxon>Phyllobacteriaceae</taxon>
        <taxon>Kumtagia</taxon>
    </lineage>
</organism>
<reference evidence="2 3" key="1">
    <citation type="submission" date="2018-03" db="EMBL/GenBank/DDBJ databases">
        <title>The draft genome of Mesorhizobium sp. 6GN-30.</title>
        <authorList>
            <person name="Liu L."/>
            <person name="Li L."/>
            <person name="Wang T."/>
            <person name="Zhang X."/>
            <person name="Liang L."/>
        </authorList>
    </citation>
    <scope>NUCLEOTIDE SEQUENCE [LARGE SCALE GENOMIC DNA]</scope>
    <source>
        <strain evidence="2 3">6GN30</strain>
    </source>
</reference>
<dbReference type="OrthoDB" id="428094at2"/>
<dbReference type="RefSeq" id="WP_106772527.1">
    <property type="nucleotide sequence ID" value="NZ_PXYK01000010.1"/>
</dbReference>
<sequence length="82" mass="8844">MKAVVILPPAAKALRKHRTEAARLLAKIEAYAVDPAGQANNVKALAGSTALRLRIGDYRIVFEETATEIIVTKIGPRGSVYE</sequence>
<dbReference type="Proteomes" id="UP000241229">
    <property type="component" value="Unassembled WGS sequence"/>
</dbReference>
<gene>
    <name evidence="2" type="ORF">C7I84_12565</name>
</gene>
<dbReference type="Gene3D" id="3.30.2310.20">
    <property type="entry name" value="RelE-like"/>
    <property type="match status" value="1"/>
</dbReference>
<keyword evidence="1" id="KW-1277">Toxin-antitoxin system</keyword>
<keyword evidence="3" id="KW-1185">Reference proteome</keyword>